<evidence type="ECO:0000313" key="2">
    <source>
        <dbReference type="Proteomes" id="UP001595377"/>
    </source>
</evidence>
<reference evidence="2" key="1">
    <citation type="journal article" date="2019" name="Int. J. Syst. Evol. Microbiol.">
        <title>The Global Catalogue of Microorganisms (GCM) 10K type strain sequencing project: providing services to taxonomists for standard genome sequencing and annotation.</title>
        <authorList>
            <consortium name="The Broad Institute Genomics Platform"/>
            <consortium name="The Broad Institute Genome Sequencing Center for Infectious Disease"/>
            <person name="Wu L."/>
            <person name="Ma J."/>
        </authorList>
    </citation>
    <scope>NUCLEOTIDE SEQUENCE [LARGE SCALE GENOMIC DNA]</scope>
    <source>
        <strain evidence="2">KCTC 52677</strain>
    </source>
</reference>
<dbReference type="EMBL" id="JBHRSP010000039">
    <property type="protein sequence ID" value="MFC3075695.1"/>
    <property type="molecule type" value="Genomic_DNA"/>
</dbReference>
<proteinExistence type="predicted"/>
<evidence type="ECO:0000313" key="1">
    <source>
        <dbReference type="EMBL" id="MFC3075695.1"/>
    </source>
</evidence>
<name>A0ABV7DMQ4_9HYPH</name>
<organism evidence="1 2">
    <name type="scientific">Shinella pollutisoli</name>
    <dbReference type="NCBI Taxonomy" id="2250594"/>
    <lineage>
        <taxon>Bacteria</taxon>
        <taxon>Pseudomonadati</taxon>
        <taxon>Pseudomonadota</taxon>
        <taxon>Alphaproteobacteria</taxon>
        <taxon>Hyphomicrobiales</taxon>
        <taxon>Rhizobiaceae</taxon>
        <taxon>Shinella</taxon>
    </lineage>
</organism>
<dbReference type="RefSeq" id="WP_257318418.1">
    <property type="nucleotide sequence ID" value="NZ_JANFDG010000055.1"/>
</dbReference>
<dbReference type="Proteomes" id="UP001595377">
    <property type="component" value="Unassembled WGS sequence"/>
</dbReference>
<gene>
    <name evidence="1" type="ORF">ACFOHH_21470</name>
</gene>
<accession>A0ABV7DMQ4</accession>
<sequence>MRQRTKKLTDAVAVPRLSTESRCTVVESCTQGLAGILKVRKFRILLKARQHAQAGIGNDKLESAVTYRIGHKPCFDAAAMRIDVILQLAQCAKQPLYKPARKIASRSRVLGMLGPLIPKGLILGGGVMPS</sequence>
<evidence type="ECO:0008006" key="3">
    <source>
        <dbReference type="Google" id="ProtNLM"/>
    </source>
</evidence>
<protein>
    <recommendedName>
        <fullName evidence="3">Transposase</fullName>
    </recommendedName>
</protein>
<comment type="caution">
    <text evidence="1">The sequence shown here is derived from an EMBL/GenBank/DDBJ whole genome shotgun (WGS) entry which is preliminary data.</text>
</comment>
<keyword evidence="2" id="KW-1185">Reference proteome</keyword>